<evidence type="ECO:0000313" key="4">
    <source>
        <dbReference type="RefSeq" id="XP_054858837.1"/>
    </source>
</evidence>
<proteinExistence type="predicted"/>
<dbReference type="InterPro" id="IPR029387">
    <property type="entry name" value="OSTbeta"/>
</dbReference>
<reference evidence="4" key="1">
    <citation type="submission" date="2025-08" db="UniProtKB">
        <authorList>
            <consortium name="RefSeq"/>
        </authorList>
    </citation>
    <scope>IDENTIFICATION</scope>
    <source>
        <tissue evidence="4">Blood</tissue>
    </source>
</reference>
<dbReference type="GO" id="GO:0046982">
    <property type="term" value="F:protein heterodimerization activity"/>
    <property type="evidence" value="ECO:0007669"/>
    <property type="project" value="InterPro"/>
</dbReference>
<keyword evidence="2" id="KW-1133">Transmembrane helix</keyword>
<evidence type="ECO:0000256" key="1">
    <source>
        <dbReference type="SAM" id="MobiDB-lite"/>
    </source>
</evidence>
<dbReference type="KEGG" id="emc:129345642"/>
<dbReference type="RefSeq" id="XP_054858837.1">
    <property type="nucleotide sequence ID" value="XM_055002862.1"/>
</dbReference>
<dbReference type="GO" id="GO:0005886">
    <property type="term" value="C:plasma membrane"/>
    <property type="evidence" value="ECO:0007669"/>
    <property type="project" value="InterPro"/>
</dbReference>
<name>A0AA97KMN3_EUBMA</name>
<dbReference type="PANTHER" id="PTHR36129">
    <property type="entry name" value="ORGANIC SOLUTE TRANSPORTER SUBUNIT BETA-RELATED"/>
    <property type="match status" value="1"/>
</dbReference>
<feature type="transmembrane region" description="Helical" evidence="2">
    <location>
        <begin position="51"/>
        <end position="73"/>
    </location>
</feature>
<keyword evidence="3" id="KW-1185">Reference proteome</keyword>
<protein>
    <submittedName>
        <fullName evidence="4">Organic solute transporter subunit beta</fullName>
    </submittedName>
</protein>
<dbReference type="GeneID" id="129345642"/>
<dbReference type="InterPro" id="IPR052678">
    <property type="entry name" value="OST-beta_subunit"/>
</dbReference>
<dbReference type="AlphaFoldDB" id="A0AA97KMN3"/>
<dbReference type="PANTHER" id="PTHR36129:SF3">
    <property type="match status" value="1"/>
</dbReference>
<sequence>MDADRHRLSSVALSSQPQDISEGSINTEMDLMSPEKLQELIWFFRTEDPSAWNYCILALSAAVLFLGIILLMINVTANRNRKATVLYSEGYEAAQPDETEMKQAFVSLKEDGHSETAADDLLPKVQNVGEVMIQWKDGNVTPLYPGLTEEDIKPQM</sequence>
<keyword evidence="2" id="KW-0472">Membrane</keyword>
<dbReference type="Proteomes" id="UP001190640">
    <property type="component" value="Chromosome 18"/>
</dbReference>
<dbReference type="GO" id="GO:0015721">
    <property type="term" value="P:bile acid and bile salt transport"/>
    <property type="evidence" value="ECO:0007669"/>
    <property type="project" value="InterPro"/>
</dbReference>
<organism evidence="3 4">
    <name type="scientific">Eublepharis macularius</name>
    <name type="common">Leopard gecko</name>
    <name type="synonym">Cyrtodactylus macularius</name>
    <dbReference type="NCBI Taxonomy" id="481883"/>
    <lineage>
        <taxon>Eukaryota</taxon>
        <taxon>Metazoa</taxon>
        <taxon>Chordata</taxon>
        <taxon>Craniata</taxon>
        <taxon>Vertebrata</taxon>
        <taxon>Euteleostomi</taxon>
        <taxon>Lepidosauria</taxon>
        <taxon>Squamata</taxon>
        <taxon>Bifurcata</taxon>
        <taxon>Gekkota</taxon>
        <taxon>Eublepharidae</taxon>
        <taxon>Eublepharinae</taxon>
        <taxon>Eublepharis</taxon>
    </lineage>
</organism>
<gene>
    <name evidence="4" type="primary">SLC51B</name>
</gene>
<dbReference type="CTD" id="123264"/>
<feature type="region of interest" description="Disordered" evidence="1">
    <location>
        <begin position="1"/>
        <end position="21"/>
    </location>
</feature>
<evidence type="ECO:0000256" key="2">
    <source>
        <dbReference type="SAM" id="Phobius"/>
    </source>
</evidence>
<dbReference type="GO" id="GO:0022857">
    <property type="term" value="F:transmembrane transporter activity"/>
    <property type="evidence" value="ECO:0007669"/>
    <property type="project" value="InterPro"/>
</dbReference>
<evidence type="ECO:0000313" key="3">
    <source>
        <dbReference type="Proteomes" id="UP001190640"/>
    </source>
</evidence>
<accession>A0AA97KMN3</accession>
<dbReference type="Pfam" id="PF15048">
    <property type="entry name" value="OSTbeta"/>
    <property type="match status" value="1"/>
</dbReference>
<feature type="compositionally biased region" description="Polar residues" evidence="1">
    <location>
        <begin position="11"/>
        <end position="21"/>
    </location>
</feature>
<keyword evidence="2" id="KW-0812">Transmembrane</keyword>